<evidence type="ECO:0000256" key="9">
    <source>
        <dbReference type="ARBA" id="ARBA00023065"/>
    </source>
</evidence>
<dbReference type="PANTHER" id="PTHR33619">
    <property type="entry name" value="POLYSACCHARIDE EXPORT PROTEIN GFCE-RELATED"/>
    <property type="match status" value="1"/>
</dbReference>
<evidence type="ECO:0000256" key="5">
    <source>
        <dbReference type="ARBA" id="ARBA00022597"/>
    </source>
</evidence>
<keyword evidence="6" id="KW-0812">Transmembrane</keyword>
<dbReference type="GO" id="GO:0006811">
    <property type="term" value="P:monoatomic ion transport"/>
    <property type="evidence" value="ECO:0007669"/>
    <property type="project" value="UniProtKB-KW"/>
</dbReference>
<keyword evidence="10" id="KW-0626">Porin</keyword>
<dbReference type="Gene3D" id="3.30.1950.10">
    <property type="entry name" value="wza like domain"/>
    <property type="match status" value="1"/>
</dbReference>
<keyword evidence="14" id="KW-0449">Lipoprotein</keyword>
<evidence type="ECO:0000256" key="4">
    <source>
        <dbReference type="ARBA" id="ARBA00022452"/>
    </source>
</evidence>
<keyword evidence="11" id="KW-0472">Membrane</keyword>
<keyword evidence="3" id="KW-0813">Transport</keyword>
<evidence type="ECO:0000256" key="6">
    <source>
        <dbReference type="ARBA" id="ARBA00022692"/>
    </source>
</evidence>
<feature type="domain" description="Polysaccharide export protein N-terminal" evidence="15">
    <location>
        <begin position="107"/>
        <end position="199"/>
    </location>
</feature>
<evidence type="ECO:0000259" key="16">
    <source>
        <dbReference type="Pfam" id="PF22461"/>
    </source>
</evidence>
<evidence type="ECO:0000259" key="15">
    <source>
        <dbReference type="Pfam" id="PF02563"/>
    </source>
</evidence>
<evidence type="ECO:0000256" key="11">
    <source>
        <dbReference type="ARBA" id="ARBA00023136"/>
    </source>
</evidence>
<dbReference type="GO" id="GO:0015159">
    <property type="term" value="F:polysaccharide transmembrane transporter activity"/>
    <property type="evidence" value="ECO:0007669"/>
    <property type="project" value="InterPro"/>
</dbReference>
<gene>
    <name evidence="17" type="ORF">HMF7854_05700</name>
</gene>
<keyword evidence="8" id="KW-0625">Polysaccharide transport</keyword>
<reference evidence="17 18" key="1">
    <citation type="submission" date="2018-12" db="EMBL/GenBank/DDBJ databases">
        <title>Sphingomonas sp. HMF7854 Genome sequencing and assembly.</title>
        <authorList>
            <person name="Cha I."/>
            <person name="Kang H."/>
            <person name="Kim H."/>
            <person name="Kang J."/>
            <person name="Joh K."/>
        </authorList>
    </citation>
    <scope>NUCLEOTIDE SEQUENCE [LARGE SCALE GENOMIC DNA]</scope>
    <source>
        <strain evidence="17 18">HMF7854</strain>
    </source>
</reference>
<evidence type="ECO:0000256" key="12">
    <source>
        <dbReference type="ARBA" id="ARBA00023139"/>
    </source>
</evidence>
<evidence type="ECO:0000313" key="17">
    <source>
        <dbReference type="EMBL" id="RST30371.1"/>
    </source>
</evidence>
<keyword evidence="7" id="KW-0732">Signal</keyword>
<evidence type="ECO:0000313" key="18">
    <source>
        <dbReference type="Proteomes" id="UP000274661"/>
    </source>
</evidence>
<evidence type="ECO:0000256" key="13">
    <source>
        <dbReference type="ARBA" id="ARBA00023237"/>
    </source>
</evidence>
<keyword evidence="5" id="KW-0762">Sugar transport</keyword>
<dbReference type="GO" id="GO:0046930">
    <property type="term" value="C:pore complex"/>
    <property type="evidence" value="ECO:0007669"/>
    <property type="project" value="UniProtKB-KW"/>
</dbReference>
<dbReference type="InterPro" id="IPR049712">
    <property type="entry name" value="Poly_export"/>
</dbReference>
<evidence type="ECO:0000256" key="14">
    <source>
        <dbReference type="ARBA" id="ARBA00023288"/>
    </source>
</evidence>
<keyword evidence="18" id="KW-1185">Reference proteome</keyword>
<keyword evidence="13" id="KW-0998">Cell outer membrane</keyword>
<dbReference type="Pfam" id="PF22461">
    <property type="entry name" value="SLBB_2"/>
    <property type="match status" value="2"/>
</dbReference>
<dbReference type="PANTHER" id="PTHR33619:SF3">
    <property type="entry name" value="POLYSACCHARIDE EXPORT PROTEIN GFCE-RELATED"/>
    <property type="match status" value="1"/>
</dbReference>
<dbReference type="GO" id="GO:0009279">
    <property type="term" value="C:cell outer membrane"/>
    <property type="evidence" value="ECO:0007669"/>
    <property type="project" value="UniProtKB-SubCell"/>
</dbReference>
<dbReference type="GO" id="GO:0015288">
    <property type="term" value="F:porin activity"/>
    <property type="evidence" value="ECO:0007669"/>
    <property type="project" value="UniProtKB-KW"/>
</dbReference>
<feature type="domain" description="SLBB" evidence="16">
    <location>
        <begin position="288"/>
        <end position="384"/>
    </location>
</feature>
<evidence type="ECO:0000256" key="2">
    <source>
        <dbReference type="ARBA" id="ARBA00009450"/>
    </source>
</evidence>
<comment type="caution">
    <text evidence="17">The sequence shown here is derived from an EMBL/GenBank/DDBJ whole genome shotgun (WGS) entry which is preliminary data.</text>
</comment>
<protein>
    <submittedName>
        <fullName evidence="17">Polysaccharide export protein</fullName>
    </submittedName>
</protein>
<keyword evidence="12" id="KW-0564">Palmitate</keyword>
<accession>A0A429V8R7</accession>
<evidence type="ECO:0000256" key="7">
    <source>
        <dbReference type="ARBA" id="ARBA00022729"/>
    </source>
</evidence>
<comment type="similarity">
    <text evidence="2">Belongs to the BexD/CtrA/VexA family.</text>
</comment>
<proteinExistence type="inferred from homology"/>
<feature type="domain" description="SLBB" evidence="16">
    <location>
        <begin position="206"/>
        <end position="281"/>
    </location>
</feature>
<dbReference type="EMBL" id="RWJF01000001">
    <property type="protein sequence ID" value="RST30371.1"/>
    <property type="molecule type" value="Genomic_DNA"/>
</dbReference>
<organism evidence="17 18">
    <name type="scientific">Sphingomonas ginkgonis</name>
    <dbReference type="NCBI Taxonomy" id="2315330"/>
    <lineage>
        <taxon>Bacteria</taxon>
        <taxon>Pseudomonadati</taxon>
        <taxon>Pseudomonadota</taxon>
        <taxon>Alphaproteobacteria</taxon>
        <taxon>Sphingomonadales</taxon>
        <taxon>Sphingomonadaceae</taxon>
        <taxon>Sphingomonas</taxon>
    </lineage>
</organism>
<keyword evidence="9" id="KW-0406">Ion transport</keyword>
<evidence type="ECO:0000256" key="1">
    <source>
        <dbReference type="ARBA" id="ARBA00004571"/>
    </source>
</evidence>
<evidence type="ECO:0000256" key="10">
    <source>
        <dbReference type="ARBA" id="ARBA00023114"/>
    </source>
</evidence>
<comment type="subcellular location">
    <subcellularLocation>
        <location evidence="1">Cell outer membrane</location>
        <topology evidence="1">Multi-pass membrane protein</topology>
    </subcellularLocation>
</comment>
<evidence type="ECO:0000256" key="3">
    <source>
        <dbReference type="ARBA" id="ARBA00022448"/>
    </source>
</evidence>
<dbReference type="AlphaFoldDB" id="A0A429V8R7"/>
<dbReference type="InterPro" id="IPR054765">
    <property type="entry name" value="SLBB_dom"/>
</dbReference>
<evidence type="ECO:0000256" key="8">
    <source>
        <dbReference type="ARBA" id="ARBA00023047"/>
    </source>
</evidence>
<keyword evidence="4" id="KW-1134">Transmembrane beta strand</keyword>
<name>A0A429V8R7_9SPHN</name>
<dbReference type="Pfam" id="PF02563">
    <property type="entry name" value="Poly_export"/>
    <property type="match status" value="1"/>
</dbReference>
<dbReference type="InterPro" id="IPR003715">
    <property type="entry name" value="Poly_export_N"/>
</dbReference>
<sequence>MISGKLGVFKGLDDRSEPKARIGQPRGRRFARLALAGGVLALLSGCGGGLSGSTGPSRSAILKAPTGARIEGLRIIDITNVDAARASPAASPSNFAQALGGATPIGTTVGVGDLLEITIWEAAPAALFGTMPSDTRIDSAIQTSRGNTLPQLQVGPSGTISVPFAGDVPAAGRTLRQIEQEIVRRLQGRAHLPQALVRVAKNVTANVTVLGDVKQPTRVPLTPKGERLLDVIAETGGTAQPFEKMTVQITRGQQVLSMSAADIVRDPSQNIVMARDDVVSVSYQPYSFTVLGAAGKNDEVRFEGSGITLSQALGRVGGLRDQRADPKGVYIFRYEPVTPTPLTPAAVSAAPASVPVIYSVDLKNPSSYFAAQKFAIRDHDVIYVSVSPLSEIQNFINVIASSILPVTYARGVLN</sequence>
<dbReference type="Gene3D" id="3.10.560.10">
    <property type="entry name" value="Outer membrane lipoprotein wza domain like"/>
    <property type="match status" value="2"/>
</dbReference>
<dbReference type="OrthoDB" id="7198507at2"/>
<dbReference type="Proteomes" id="UP000274661">
    <property type="component" value="Unassembled WGS sequence"/>
</dbReference>